<dbReference type="EMBL" id="JBDYKN010000006">
    <property type="protein sequence ID" value="MEP7729368.1"/>
    <property type="molecule type" value="Genomic_DNA"/>
</dbReference>
<evidence type="ECO:0000256" key="4">
    <source>
        <dbReference type="ARBA" id="ARBA00022837"/>
    </source>
</evidence>
<evidence type="ECO:0000256" key="5">
    <source>
        <dbReference type="ARBA" id="ARBA00022889"/>
    </source>
</evidence>
<name>A0ABV0L1K4_9GAMM</name>
<evidence type="ECO:0000256" key="7">
    <source>
        <dbReference type="ARBA" id="ARBA00023136"/>
    </source>
</evidence>
<feature type="domain" description="Cadherin" evidence="8">
    <location>
        <begin position="393"/>
        <end position="499"/>
    </location>
</feature>
<protein>
    <submittedName>
        <fullName evidence="9">Retention module-containing protein</fullName>
    </submittedName>
</protein>
<dbReference type="PANTHER" id="PTHR24025:SF31">
    <property type="entry name" value="NEURAL-CADHERIN"/>
    <property type="match status" value="1"/>
</dbReference>
<dbReference type="InterPro" id="IPR010221">
    <property type="entry name" value="VCBS_dom"/>
</dbReference>
<keyword evidence="2" id="KW-0812">Transmembrane</keyword>
<reference evidence="9 10" key="1">
    <citation type="submission" date="2024-05" db="EMBL/GenBank/DDBJ databases">
        <authorList>
            <person name="Busch G.E."/>
            <person name="Sharma I."/>
        </authorList>
    </citation>
    <scope>NUCLEOTIDE SEQUENCE [LARGE SCALE GENOMIC DNA]</scope>
    <source>
        <strain evidence="9 10">23GB23</strain>
    </source>
</reference>
<evidence type="ECO:0000256" key="2">
    <source>
        <dbReference type="ARBA" id="ARBA00022692"/>
    </source>
</evidence>
<dbReference type="SMART" id="SM00112">
    <property type="entry name" value="CA"/>
    <property type="match status" value="3"/>
</dbReference>
<comment type="caution">
    <text evidence="9">The sequence shown here is derived from an EMBL/GenBank/DDBJ whole genome shotgun (WGS) entry which is preliminary data.</text>
</comment>
<feature type="non-terminal residue" evidence="9">
    <location>
        <position position="560"/>
    </location>
</feature>
<feature type="domain" description="Cadherin" evidence="8">
    <location>
        <begin position="506"/>
        <end position="558"/>
    </location>
</feature>
<dbReference type="RefSeq" id="WP_348576719.1">
    <property type="nucleotide sequence ID" value="NZ_JBDYKN010000006.1"/>
</dbReference>
<dbReference type="PANTHER" id="PTHR24025">
    <property type="entry name" value="DESMOGLEIN FAMILY MEMBER"/>
    <property type="match status" value="1"/>
</dbReference>
<evidence type="ECO:0000256" key="1">
    <source>
        <dbReference type="ARBA" id="ARBA00004370"/>
    </source>
</evidence>
<dbReference type="InterPro" id="IPR015919">
    <property type="entry name" value="Cadherin-like_sf"/>
</dbReference>
<keyword evidence="10" id="KW-1185">Reference proteome</keyword>
<keyword evidence="5" id="KW-0130">Cell adhesion</keyword>
<evidence type="ECO:0000256" key="6">
    <source>
        <dbReference type="ARBA" id="ARBA00022989"/>
    </source>
</evidence>
<dbReference type="PROSITE" id="PS50268">
    <property type="entry name" value="CADHERIN_2"/>
    <property type="match status" value="4"/>
</dbReference>
<dbReference type="InterPro" id="IPR002126">
    <property type="entry name" value="Cadherin-like_dom"/>
</dbReference>
<keyword evidence="4" id="KW-0106">Calcium</keyword>
<proteinExistence type="predicted"/>
<dbReference type="Gene3D" id="2.60.40.60">
    <property type="entry name" value="Cadherins"/>
    <property type="match status" value="2"/>
</dbReference>
<feature type="domain" description="Cadherin" evidence="8">
    <location>
        <begin position="305"/>
        <end position="392"/>
    </location>
</feature>
<keyword evidence="7" id="KW-0472">Membrane</keyword>
<feature type="domain" description="Cadherin" evidence="8">
    <location>
        <begin position="191"/>
        <end position="294"/>
    </location>
</feature>
<evidence type="ECO:0000256" key="3">
    <source>
        <dbReference type="ARBA" id="ARBA00022737"/>
    </source>
</evidence>
<dbReference type="NCBIfam" id="TIGR01965">
    <property type="entry name" value="VCBS_repeat"/>
    <property type="match status" value="2"/>
</dbReference>
<accession>A0ABV0L1K4</accession>
<dbReference type="Proteomes" id="UP001471651">
    <property type="component" value="Unassembled WGS sequence"/>
</dbReference>
<evidence type="ECO:0000313" key="9">
    <source>
        <dbReference type="EMBL" id="MEP7729368.1"/>
    </source>
</evidence>
<dbReference type="NCBIfam" id="NF033682">
    <property type="entry name" value="retention_LapA"/>
    <property type="match status" value="1"/>
</dbReference>
<keyword evidence="3" id="KW-0677">Repeat</keyword>
<organism evidence="9 10">
    <name type="scientific">Marinomonas primoryensis</name>
    <dbReference type="NCBI Taxonomy" id="178399"/>
    <lineage>
        <taxon>Bacteria</taxon>
        <taxon>Pseudomonadati</taxon>
        <taxon>Pseudomonadota</taxon>
        <taxon>Gammaproteobacteria</taxon>
        <taxon>Oceanospirillales</taxon>
        <taxon>Oceanospirillaceae</taxon>
        <taxon>Marinomonas</taxon>
    </lineage>
</organism>
<dbReference type="InterPro" id="IPR040853">
    <property type="entry name" value="RapA2_cadherin-like"/>
</dbReference>
<keyword evidence="6" id="KW-1133">Transmembrane helix</keyword>
<dbReference type="CDD" id="cd11304">
    <property type="entry name" value="Cadherin_repeat"/>
    <property type="match status" value="2"/>
</dbReference>
<gene>
    <name evidence="9" type="ORF">ABKW32_07945</name>
</gene>
<evidence type="ECO:0000259" key="8">
    <source>
        <dbReference type="PROSITE" id="PS50268"/>
    </source>
</evidence>
<comment type="subcellular location">
    <subcellularLocation>
        <location evidence="1">Membrane</location>
    </subcellularLocation>
</comment>
<dbReference type="InterPro" id="IPR050971">
    <property type="entry name" value="Cadherin-domain_protein"/>
</dbReference>
<dbReference type="Pfam" id="PF17803">
    <property type="entry name" value="Cadherin_4"/>
    <property type="match status" value="1"/>
</dbReference>
<dbReference type="InterPro" id="IPR047777">
    <property type="entry name" value="LapA-like_RM"/>
</dbReference>
<dbReference type="SUPFAM" id="SSF49313">
    <property type="entry name" value="Cadherin-like"/>
    <property type="match status" value="4"/>
</dbReference>
<evidence type="ECO:0000313" key="10">
    <source>
        <dbReference type="Proteomes" id="UP001471651"/>
    </source>
</evidence>
<sequence length="560" mass="57452">MSDNQVPFATLGNAIGFVTKISGSVTVQSIDGQERVVKLGDPIFFGETVLTGGSGSVTIAFVDGTDVVIGGDSIVEMTDEIYNTGDNEDLVADSSSEIDALQNAILAGDDPTLIQDAPAAGNTLADQQRVDVSIERNDNSAQAGFGVDTQSSLPTYGYDTDNGDGVRATGSEYSAPSVLNRGSTAASNVVNQAPLFANANDNVVEDDNISGTLTATDIDLPAGARLVFSSAASFTGFTLGSNGNYEFDASSYDSLKLGETEIVVIPVTVTDDQGSATTANLTIRITGTNDNPIVQSSFVTMNEDSLITGQITASDADLPVGEALTFSTTSTAEGLVLNTDGSYSFDASSYDFLAAGQTQFITIPITATDELGATGTASLRIRIVGVNDAPTIDTNVGSTQVENLAQAGDVVATFTASDLDGDEIEFSITAGNTDYFSIDSATGIVTLTEAGVDAINSDAGTDLTSLTLKVTATDGAGNATESDEVTVSIDRVNDNAPTFDTASGNTVTEQSVSTDTVVATFTTSDLDDVNGDISYSITAGNTDYFSIDSATGIVTLTEAG</sequence>